<dbReference type="PANTHER" id="PTHR46756:SF18">
    <property type="entry name" value="GAS2-LIKE PROTEIN PICKLED EGGS"/>
    <property type="match status" value="1"/>
</dbReference>
<protein>
    <recommendedName>
        <fullName evidence="2">Calponin-homology (CH) domain-containing protein</fullName>
    </recommendedName>
</protein>
<feature type="compositionally biased region" description="Polar residues" evidence="1">
    <location>
        <begin position="233"/>
        <end position="250"/>
    </location>
</feature>
<dbReference type="GO" id="GO:0005884">
    <property type="term" value="C:actin filament"/>
    <property type="evidence" value="ECO:0007669"/>
    <property type="project" value="TreeGrafter"/>
</dbReference>
<evidence type="ECO:0000256" key="1">
    <source>
        <dbReference type="SAM" id="MobiDB-lite"/>
    </source>
</evidence>
<dbReference type="SUPFAM" id="SSF47576">
    <property type="entry name" value="Calponin-homology domain, CH-domain"/>
    <property type="match status" value="1"/>
</dbReference>
<sequence>MESPSAAALRWIESKTKQSPPTPDTTLCEYLRDGRVLCMLANALSETNEVRVRSPDRFRTYHALESVSLFLRWARDRASIGDNVMFTSAQLIDEQDEDAVLACLRALEAKFRFQTVAVLPTADAVASSQKSSTPALTPSVVEVTVESSKSTSSTTCTAVLTLPPAEETRVNVVERIQQMHRSGVESVRTSPRRRQVPSPKQTSPPPCAPPSRVDPPPSVPSPLAPPSPRSLVNPATTACSSSPNPRPLTKSTSKLALFLSSTPATPATIIKAPPQPPSRLASLSSASDVAVEVNSIEPPPHSSTTVAPAADRSSPTNTTASAPIVATEAPLESTKLSPSPPRQRNKIASAYLAAIESNSSSAMPPTPERALSPKRLLSPVPTATWPVPPKGQAFTSPNPVHVPPSPVKVEPVATVDTAQVLGEATRGGREFEPLTTTDATTTPSAAIVVTIPSLSAGGFEFAWSRERESVVLLLHQQPMWPHWTLSSINGVLLSTHGRSSLAESRRVFRELSAPFECRFESWR</sequence>
<accession>A0A024TTR4</accession>
<dbReference type="SMART" id="SM00033">
    <property type="entry name" value="CH"/>
    <property type="match status" value="1"/>
</dbReference>
<dbReference type="VEuPathDB" id="FungiDB:H310_09463"/>
<evidence type="ECO:0000313" key="3">
    <source>
        <dbReference type="EMBL" id="ETV97555.1"/>
    </source>
</evidence>
<dbReference type="InterPro" id="IPR001715">
    <property type="entry name" value="CH_dom"/>
</dbReference>
<evidence type="ECO:0000259" key="2">
    <source>
        <dbReference type="PROSITE" id="PS50021"/>
    </source>
</evidence>
<name>A0A024TTR4_9STRA</name>
<proteinExistence type="predicted"/>
<dbReference type="PANTHER" id="PTHR46756">
    <property type="entry name" value="TRANSGELIN"/>
    <property type="match status" value="1"/>
</dbReference>
<dbReference type="OrthoDB" id="21595at2759"/>
<dbReference type="GO" id="GO:0008093">
    <property type="term" value="F:cytoskeletal anchor activity"/>
    <property type="evidence" value="ECO:0007669"/>
    <property type="project" value="TreeGrafter"/>
</dbReference>
<reference evidence="3" key="1">
    <citation type="submission" date="2013-12" db="EMBL/GenBank/DDBJ databases">
        <title>The Genome Sequence of Aphanomyces invadans NJM9701.</title>
        <authorList>
            <consortium name="The Broad Institute Genomics Platform"/>
            <person name="Russ C."/>
            <person name="Tyler B."/>
            <person name="van West P."/>
            <person name="Dieguez-Uribeondo J."/>
            <person name="Young S.K."/>
            <person name="Zeng Q."/>
            <person name="Gargeya S."/>
            <person name="Fitzgerald M."/>
            <person name="Abouelleil A."/>
            <person name="Alvarado L."/>
            <person name="Chapman S.B."/>
            <person name="Gainer-Dewar J."/>
            <person name="Goldberg J."/>
            <person name="Griggs A."/>
            <person name="Gujja S."/>
            <person name="Hansen M."/>
            <person name="Howarth C."/>
            <person name="Imamovic A."/>
            <person name="Ireland A."/>
            <person name="Larimer J."/>
            <person name="McCowan C."/>
            <person name="Murphy C."/>
            <person name="Pearson M."/>
            <person name="Poon T.W."/>
            <person name="Priest M."/>
            <person name="Roberts A."/>
            <person name="Saif S."/>
            <person name="Shea T."/>
            <person name="Sykes S."/>
            <person name="Wortman J."/>
            <person name="Nusbaum C."/>
            <person name="Birren B."/>
        </authorList>
    </citation>
    <scope>NUCLEOTIDE SEQUENCE [LARGE SCALE GENOMIC DNA]</scope>
    <source>
        <strain evidence="3">NJM9701</strain>
    </source>
</reference>
<dbReference type="Gene3D" id="1.10.418.10">
    <property type="entry name" value="Calponin-like domain"/>
    <property type="match status" value="1"/>
</dbReference>
<gene>
    <name evidence="3" type="ORF">H310_09463</name>
</gene>
<dbReference type="CDD" id="cd00014">
    <property type="entry name" value="CH_SF"/>
    <property type="match status" value="1"/>
</dbReference>
<dbReference type="STRING" id="157072.A0A024TTR4"/>
<feature type="domain" description="Calponin-homology (CH)" evidence="2">
    <location>
        <begin position="2"/>
        <end position="112"/>
    </location>
</feature>
<feature type="region of interest" description="Disordered" evidence="1">
    <location>
        <begin position="180"/>
        <end position="250"/>
    </location>
</feature>
<organism evidence="3">
    <name type="scientific">Aphanomyces invadans</name>
    <dbReference type="NCBI Taxonomy" id="157072"/>
    <lineage>
        <taxon>Eukaryota</taxon>
        <taxon>Sar</taxon>
        <taxon>Stramenopiles</taxon>
        <taxon>Oomycota</taxon>
        <taxon>Saprolegniomycetes</taxon>
        <taxon>Saprolegniales</taxon>
        <taxon>Verrucalvaceae</taxon>
        <taxon>Aphanomyces</taxon>
    </lineage>
</organism>
<dbReference type="GO" id="GO:0051764">
    <property type="term" value="P:actin crosslink formation"/>
    <property type="evidence" value="ECO:0007669"/>
    <property type="project" value="TreeGrafter"/>
</dbReference>
<dbReference type="GeneID" id="20086513"/>
<dbReference type="GO" id="GO:0051015">
    <property type="term" value="F:actin filament binding"/>
    <property type="evidence" value="ECO:0007669"/>
    <property type="project" value="TreeGrafter"/>
</dbReference>
<feature type="compositionally biased region" description="Pro residues" evidence="1">
    <location>
        <begin position="202"/>
        <end position="228"/>
    </location>
</feature>
<dbReference type="eggNOG" id="ENOG502S4QS">
    <property type="taxonomic scope" value="Eukaryota"/>
</dbReference>
<dbReference type="Pfam" id="PF00307">
    <property type="entry name" value="CH"/>
    <property type="match status" value="1"/>
</dbReference>
<dbReference type="EMBL" id="KI913972">
    <property type="protein sequence ID" value="ETV97555.1"/>
    <property type="molecule type" value="Genomic_DNA"/>
</dbReference>
<feature type="region of interest" description="Disordered" evidence="1">
    <location>
        <begin position="295"/>
        <end position="343"/>
    </location>
</feature>
<dbReference type="AlphaFoldDB" id="A0A024TTR4"/>
<dbReference type="RefSeq" id="XP_008873764.1">
    <property type="nucleotide sequence ID" value="XM_008875542.1"/>
</dbReference>
<dbReference type="InterPro" id="IPR036872">
    <property type="entry name" value="CH_dom_sf"/>
</dbReference>
<dbReference type="PROSITE" id="PS50021">
    <property type="entry name" value="CH"/>
    <property type="match status" value="1"/>
</dbReference>